<dbReference type="InterPro" id="IPR003607">
    <property type="entry name" value="HD/PDEase_dom"/>
</dbReference>
<keyword evidence="7" id="KW-0175">Coiled coil</keyword>
<dbReference type="InterPro" id="IPR022711">
    <property type="entry name" value="RNase_Y_N"/>
</dbReference>
<dbReference type="PANTHER" id="PTHR12826">
    <property type="entry name" value="RIBONUCLEASE Y"/>
    <property type="match status" value="1"/>
</dbReference>
<evidence type="ECO:0000256" key="3">
    <source>
        <dbReference type="ARBA" id="ARBA00022801"/>
    </source>
</evidence>
<protein>
    <recommendedName>
        <fullName evidence="5 6">Ribonuclease Y</fullName>
        <shortName evidence="5">RNase Y</shortName>
        <ecNumber evidence="5 6">3.1.-.-</ecNumber>
    </recommendedName>
</protein>
<dbReference type="PROSITE" id="PS50084">
    <property type="entry name" value="KH_TYPE_1"/>
    <property type="match status" value="1"/>
</dbReference>
<evidence type="ECO:0000256" key="2">
    <source>
        <dbReference type="ARBA" id="ARBA00022759"/>
    </source>
</evidence>
<dbReference type="GO" id="GO:0005886">
    <property type="term" value="C:plasma membrane"/>
    <property type="evidence" value="ECO:0007669"/>
    <property type="project" value="UniProtKB-UniRule"/>
</dbReference>
<dbReference type="Gene3D" id="1.10.3210.10">
    <property type="entry name" value="Hypothetical protein af1432"/>
    <property type="match status" value="1"/>
</dbReference>
<feature type="domain" description="HD" evidence="8">
    <location>
        <begin position="334"/>
        <end position="427"/>
    </location>
</feature>
<dbReference type="GO" id="GO:0016787">
    <property type="term" value="F:hydrolase activity"/>
    <property type="evidence" value="ECO:0007669"/>
    <property type="project" value="UniProtKB-KW"/>
</dbReference>
<keyword evidence="1 5" id="KW-0540">Nuclease</keyword>
<dbReference type="InterPro" id="IPR036612">
    <property type="entry name" value="KH_dom_type_1_sf"/>
</dbReference>
<gene>
    <name evidence="5 9" type="primary">rny</name>
    <name evidence="9" type="ORF">ENU72_00980</name>
</gene>
<dbReference type="NCBIfam" id="TIGR00277">
    <property type="entry name" value="HDIG"/>
    <property type="match status" value="1"/>
</dbReference>
<dbReference type="HAMAP" id="MF_00335">
    <property type="entry name" value="RNase_Y"/>
    <property type="match status" value="1"/>
</dbReference>
<dbReference type="CDD" id="cd00077">
    <property type="entry name" value="HDc"/>
    <property type="match status" value="1"/>
</dbReference>
<evidence type="ECO:0000256" key="4">
    <source>
        <dbReference type="ARBA" id="ARBA00022884"/>
    </source>
</evidence>
<dbReference type="PROSITE" id="PS51831">
    <property type="entry name" value="HD"/>
    <property type="match status" value="1"/>
</dbReference>
<keyword evidence="3 5" id="KW-0378">Hydrolase</keyword>
<evidence type="ECO:0000313" key="9">
    <source>
        <dbReference type="EMBL" id="HGK53580.1"/>
    </source>
</evidence>
<dbReference type="Pfam" id="PF00013">
    <property type="entry name" value="KH_1"/>
    <property type="match status" value="1"/>
</dbReference>
<dbReference type="InterPro" id="IPR006674">
    <property type="entry name" value="HD_domain"/>
</dbReference>
<dbReference type="InterPro" id="IPR004088">
    <property type="entry name" value="KH_dom_type_1"/>
</dbReference>
<dbReference type="InterPro" id="IPR004087">
    <property type="entry name" value="KH_dom"/>
</dbReference>
<sequence>MAEIIFCFILALLLGFIIGYFFSKYMINKNLAKAKKSAKDIIESAKAKAKEIEKEAQIKGKEEILKEKAQMEKELIKARKEIEKKEKEINQREYQIDKKAEILARKEEELKAKEKEISNKEKVLNLKMQKVDEMIKEETIKLQEIAGMTKEEAKELLLKNVEKEARIEAAQIAHRIREEAKEKAEKEAVKIIATAMQKVASGIASDSCITVVPLPSEDMKGRIIGREGRNIRAFESATGVEIIVDDTPEAVILSSFDPYRRDIARIAMEKLVQDGRIHPGRIEEVVMKVKKEMEDYIKVLGEETILELGIRGMHPELLKLIGKMKYRTSFGQNLLLHSKEVAYLAGIMAGELRLDSEIAKRAALLHDIGKVAEPDYEGPHALIGAQLAKRYGESDIVCNAIAAHHEDEEAISPYAMIVSAADAVSGARPGARRESIEAYIKRIEKLEEIASSFPGVEKAYALQAGREIRIIVEAEKVTDAEASDLAKRIAKEIEEKIEFPGQIKVTVIREYRITEYAR</sequence>
<comment type="caution">
    <text evidence="9">The sequence shown here is derived from an EMBL/GenBank/DDBJ whole genome shotgun (WGS) entry which is preliminary data.</text>
</comment>
<evidence type="ECO:0000256" key="5">
    <source>
        <dbReference type="HAMAP-Rule" id="MF_00335"/>
    </source>
</evidence>
<name>A0A7V4E1E8_UNCW3</name>
<evidence type="ECO:0000256" key="6">
    <source>
        <dbReference type="NCBIfam" id="TIGR03319"/>
    </source>
</evidence>
<evidence type="ECO:0000256" key="1">
    <source>
        <dbReference type="ARBA" id="ARBA00022722"/>
    </source>
</evidence>
<dbReference type="Pfam" id="PF01966">
    <property type="entry name" value="HD"/>
    <property type="match status" value="1"/>
</dbReference>
<dbReference type="Pfam" id="PF12072">
    <property type="entry name" value="RNase_Y_N"/>
    <property type="match status" value="1"/>
</dbReference>
<dbReference type="InterPro" id="IPR017705">
    <property type="entry name" value="Ribonuclease_Y"/>
</dbReference>
<accession>A0A7V4E1E8</accession>
<dbReference type="SUPFAM" id="SSF109604">
    <property type="entry name" value="HD-domain/PDEase-like"/>
    <property type="match status" value="1"/>
</dbReference>
<comment type="similarity">
    <text evidence="5">Belongs to the RNase Y family.</text>
</comment>
<dbReference type="GO" id="GO:0004521">
    <property type="term" value="F:RNA endonuclease activity"/>
    <property type="evidence" value="ECO:0007669"/>
    <property type="project" value="UniProtKB-UniRule"/>
</dbReference>
<dbReference type="EC" id="3.1.-.-" evidence="5 6"/>
<dbReference type="SMART" id="SM00471">
    <property type="entry name" value="HDc"/>
    <property type="match status" value="1"/>
</dbReference>
<dbReference type="CDD" id="cd22431">
    <property type="entry name" value="KH-I_RNaseY"/>
    <property type="match status" value="1"/>
</dbReference>
<organism evidence="9">
    <name type="scientific">candidate division WOR-3 bacterium</name>
    <dbReference type="NCBI Taxonomy" id="2052148"/>
    <lineage>
        <taxon>Bacteria</taxon>
        <taxon>Bacteria division WOR-3</taxon>
    </lineage>
</organism>
<feature type="coiled-coil region" evidence="7">
    <location>
        <begin position="28"/>
        <end position="187"/>
    </location>
</feature>
<dbReference type="NCBIfam" id="TIGR03319">
    <property type="entry name" value="RNase_Y"/>
    <property type="match status" value="1"/>
</dbReference>
<dbReference type="InterPro" id="IPR006675">
    <property type="entry name" value="HDIG_dom"/>
</dbReference>
<reference evidence="9" key="1">
    <citation type="journal article" date="2020" name="mSystems">
        <title>Genome- and Community-Level Interaction Insights into Carbon Utilization and Element Cycling Functions of Hydrothermarchaeota in Hydrothermal Sediment.</title>
        <authorList>
            <person name="Zhou Z."/>
            <person name="Liu Y."/>
            <person name="Xu W."/>
            <person name="Pan J."/>
            <person name="Luo Z.H."/>
            <person name="Li M."/>
        </authorList>
    </citation>
    <scope>NUCLEOTIDE SEQUENCE [LARGE SCALE GENOMIC DNA]</scope>
    <source>
        <strain evidence="9">SpSt-695</strain>
    </source>
</reference>
<dbReference type="PANTHER" id="PTHR12826:SF15">
    <property type="entry name" value="RIBONUCLEASE Y"/>
    <property type="match status" value="1"/>
</dbReference>
<dbReference type="EMBL" id="DTDP01000038">
    <property type="protein sequence ID" value="HGK53580.1"/>
    <property type="molecule type" value="Genomic_DNA"/>
</dbReference>
<dbReference type="Gene3D" id="3.30.1370.10">
    <property type="entry name" value="K Homology domain, type 1"/>
    <property type="match status" value="1"/>
</dbReference>
<comment type="function">
    <text evidence="5">Endoribonuclease that initiates mRNA decay.</text>
</comment>
<dbReference type="SUPFAM" id="SSF54791">
    <property type="entry name" value="Eukaryotic type KH-domain (KH-domain type I)"/>
    <property type="match status" value="1"/>
</dbReference>
<dbReference type="GO" id="GO:0006402">
    <property type="term" value="P:mRNA catabolic process"/>
    <property type="evidence" value="ECO:0007669"/>
    <property type="project" value="UniProtKB-UniRule"/>
</dbReference>
<evidence type="ECO:0000256" key="7">
    <source>
        <dbReference type="SAM" id="Coils"/>
    </source>
</evidence>
<dbReference type="AlphaFoldDB" id="A0A7V4E1E8"/>
<proteinExistence type="inferred from homology"/>
<evidence type="ECO:0000259" key="8">
    <source>
        <dbReference type="PROSITE" id="PS51831"/>
    </source>
</evidence>
<dbReference type="GO" id="GO:0003723">
    <property type="term" value="F:RNA binding"/>
    <property type="evidence" value="ECO:0007669"/>
    <property type="project" value="UniProtKB-UniRule"/>
</dbReference>
<dbReference type="FunFam" id="1.10.3210.10:FF:000013">
    <property type="entry name" value="Ribonuclease Y"/>
    <property type="match status" value="1"/>
</dbReference>
<keyword evidence="2 5" id="KW-0255">Endonuclease</keyword>
<dbReference type="SMART" id="SM00322">
    <property type="entry name" value="KH"/>
    <property type="match status" value="1"/>
</dbReference>
<keyword evidence="4 5" id="KW-0694">RNA-binding</keyword>